<gene>
    <name evidence="1" type="ORF">THAOC_03017</name>
</gene>
<dbReference type="SUPFAM" id="SSF53335">
    <property type="entry name" value="S-adenosyl-L-methionine-dependent methyltransferases"/>
    <property type="match status" value="1"/>
</dbReference>
<dbReference type="OrthoDB" id="10006218at2759"/>
<protein>
    <submittedName>
        <fullName evidence="1">Uncharacterized protein</fullName>
    </submittedName>
</protein>
<reference evidence="1 2" key="1">
    <citation type="journal article" date="2012" name="Genome Biol.">
        <title>Genome and low-iron response of an oceanic diatom adapted to chronic iron limitation.</title>
        <authorList>
            <person name="Lommer M."/>
            <person name="Specht M."/>
            <person name="Roy A.S."/>
            <person name="Kraemer L."/>
            <person name="Andreson R."/>
            <person name="Gutowska M.A."/>
            <person name="Wolf J."/>
            <person name="Bergner S.V."/>
            <person name="Schilhabel M.B."/>
            <person name="Klostermeier U.C."/>
            <person name="Beiko R.G."/>
            <person name="Rosenstiel P."/>
            <person name="Hippler M."/>
            <person name="Laroche J."/>
        </authorList>
    </citation>
    <scope>NUCLEOTIDE SEQUENCE [LARGE SCALE GENOMIC DNA]</scope>
    <source>
        <strain evidence="1 2">CCMP1005</strain>
    </source>
</reference>
<sequence>MRGLRTFAVSLLAASIAINTWFLLKFSSATLGNCPPQLNQTLLLDAPLPKTKSARPGKLADGCYHVFIDAVFSSVYGPEQLRDARDFCIFAFEPNPSHMKRQLELKKAYLEMGWRYHFIPAGLSDKKTRLTFYKVGDQLGYSAVPKAECQMDRSKCPPRHIVPSYRLSDWIEEEVSGRILPPQAFGGKGYVTGPRVSIKLDVEMLEWLVIPDLFSSGVLCREVDALMGEFHQQWHLYPVTFENINKDGSNWTLHNATEAEGLAKAMIGMVNRNAHCKTRLDMRDDESYISDGFPLPGEAGHGA</sequence>
<dbReference type="InterPro" id="IPR029063">
    <property type="entry name" value="SAM-dependent_MTases_sf"/>
</dbReference>
<dbReference type="Gene3D" id="3.40.50.150">
    <property type="entry name" value="Vaccinia Virus protein VP39"/>
    <property type="match status" value="1"/>
</dbReference>
<organism evidence="1 2">
    <name type="scientific">Thalassiosira oceanica</name>
    <name type="common">Marine diatom</name>
    <dbReference type="NCBI Taxonomy" id="159749"/>
    <lineage>
        <taxon>Eukaryota</taxon>
        <taxon>Sar</taxon>
        <taxon>Stramenopiles</taxon>
        <taxon>Ochrophyta</taxon>
        <taxon>Bacillariophyta</taxon>
        <taxon>Coscinodiscophyceae</taxon>
        <taxon>Thalassiosirophycidae</taxon>
        <taxon>Thalassiosirales</taxon>
        <taxon>Thalassiosiraceae</taxon>
        <taxon>Thalassiosira</taxon>
    </lineage>
</organism>
<dbReference type="Proteomes" id="UP000266841">
    <property type="component" value="Unassembled WGS sequence"/>
</dbReference>
<dbReference type="OMA" id="YRLSDWI"/>
<dbReference type="eggNOG" id="ENOG502SR7U">
    <property type="taxonomic scope" value="Eukaryota"/>
</dbReference>
<keyword evidence="2" id="KW-1185">Reference proteome</keyword>
<evidence type="ECO:0000313" key="1">
    <source>
        <dbReference type="EMBL" id="EJK75266.1"/>
    </source>
</evidence>
<dbReference type="EMBL" id="AGNL01003037">
    <property type="protein sequence ID" value="EJK75266.1"/>
    <property type="molecule type" value="Genomic_DNA"/>
</dbReference>
<name>K0TLG0_THAOC</name>
<evidence type="ECO:0000313" key="2">
    <source>
        <dbReference type="Proteomes" id="UP000266841"/>
    </source>
</evidence>
<proteinExistence type="predicted"/>
<comment type="caution">
    <text evidence="1">The sequence shown here is derived from an EMBL/GenBank/DDBJ whole genome shotgun (WGS) entry which is preliminary data.</text>
</comment>
<dbReference type="AlphaFoldDB" id="K0TLG0"/>
<accession>K0TLG0</accession>